<protein>
    <recommendedName>
        <fullName evidence="3">MATH domain-containing protein</fullName>
    </recommendedName>
</protein>
<dbReference type="Gene3D" id="2.60.210.10">
    <property type="entry name" value="Apoptosis, Tumor Necrosis Factor Receptor Associated Protein 2, Chain A"/>
    <property type="match status" value="1"/>
</dbReference>
<dbReference type="InterPro" id="IPR045005">
    <property type="entry name" value="BPM1-6"/>
</dbReference>
<dbReference type="CDD" id="cd00121">
    <property type="entry name" value="MATH"/>
    <property type="match status" value="1"/>
</dbReference>
<sequence length="320" mass="35640">MGCTASRSAPMTKVVPVTGYSKLVRAPQRPTYVIGHLLFRDLLWDIKVRPMSFDEDGLANTLVVSVIINFIWHERGSHAGTHFTLEILDETGEHTVFHKESSRETLEDQTFGMFSLCVRRRELEASSCVSALHDEFTLRCTLKKEHKPTKRRCLLGSLLCKSNAVFQPPPPQVAMVGSHTLTVRSVSKLRAALGNGECIYSTHFAVGGSTWYLKFCPSGSLRLVRASNGDDMTPTTAEFTFEFEGLVNFQSHKTTHTFDRDNDDFYYHLDYTGTSPMLDDSLVVRCRLAVVTPEEAPTTVPACTTESESVLTPLLSAMHG</sequence>
<dbReference type="SUPFAM" id="SSF49599">
    <property type="entry name" value="TRAF domain-like"/>
    <property type="match status" value="1"/>
</dbReference>
<proteinExistence type="predicted"/>
<accession>A0A8I6YJT6</accession>
<organism evidence="1 2">
    <name type="scientific">Hordeum vulgare subsp. vulgare</name>
    <name type="common">Domesticated barley</name>
    <dbReference type="NCBI Taxonomy" id="112509"/>
    <lineage>
        <taxon>Eukaryota</taxon>
        <taxon>Viridiplantae</taxon>
        <taxon>Streptophyta</taxon>
        <taxon>Embryophyta</taxon>
        <taxon>Tracheophyta</taxon>
        <taxon>Spermatophyta</taxon>
        <taxon>Magnoliopsida</taxon>
        <taxon>Liliopsida</taxon>
        <taxon>Poales</taxon>
        <taxon>Poaceae</taxon>
        <taxon>BOP clade</taxon>
        <taxon>Pooideae</taxon>
        <taxon>Triticodae</taxon>
        <taxon>Triticeae</taxon>
        <taxon>Hordeinae</taxon>
        <taxon>Hordeum</taxon>
    </lineage>
</organism>
<dbReference type="PANTHER" id="PTHR26379">
    <property type="entry name" value="BTB/POZ AND MATH DOMAIN-CONTAINING PROTEIN 1"/>
    <property type="match status" value="1"/>
</dbReference>
<reference evidence="2" key="1">
    <citation type="journal article" date="2012" name="Nature">
        <title>A physical, genetic and functional sequence assembly of the barley genome.</title>
        <authorList>
            <consortium name="The International Barley Genome Sequencing Consortium"/>
            <person name="Mayer K.F."/>
            <person name="Waugh R."/>
            <person name="Brown J.W."/>
            <person name="Schulman A."/>
            <person name="Langridge P."/>
            <person name="Platzer M."/>
            <person name="Fincher G.B."/>
            <person name="Muehlbauer G.J."/>
            <person name="Sato K."/>
            <person name="Close T.J."/>
            <person name="Wise R.P."/>
            <person name="Stein N."/>
        </authorList>
    </citation>
    <scope>NUCLEOTIDE SEQUENCE [LARGE SCALE GENOMIC DNA]</scope>
    <source>
        <strain evidence="2">cv. Morex</strain>
    </source>
</reference>
<dbReference type="Gramene" id="HORVU.MOREX.r3.7HG0746300.1">
    <property type="protein sequence ID" value="HORVU.MOREX.r3.7HG0746300.1.CDS1"/>
    <property type="gene ID" value="HORVU.MOREX.r3.7HG0746300"/>
</dbReference>
<reference evidence="1" key="2">
    <citation type="submission" date="2020-10" db="EMBL/GenBank/DDBJ databases">
        <authorList>
            <person name="Scholz U."/>
            <person name="Mascher M."/>
            <person name="Fiebig A."/>
        </authorList>
    </citation>
    <scope>NUCLEOTIDE SEQUENCE [LARGE SCALE GENOMIC DNA]</scope>
    <source>
        <strain evidence="1">cv. Morex</strain>
    </source>
</reference>
<dbReference type="InterPro" id="IPR002083">
    <property type="entry name" value="MATH/TRAF_dom"/>
</dbReference>
<dbReference type="InterPro" id="IPR008974">
    <property type="entry name" value="TRAF-like"/>
</dbReference>
<keyword evidence="2" id="KW-1185">Reference proteome</keyword>
<dbReference type="GO" id="GO:0016567">
    <property type="term" value="P:protein ubiquitination"/>
    <property type="evidence" value="ECO:0007669"/>
    <property type="project" value="InterPro"/>
</dbReference>
<reference evidence="1" key="3">
    <citation type="submission" date="2022-01" db="UniProtKB">
        <authorList>
            <consortium name="EnsemblPlants"/>
        </authorList>
    </citation>
    <scope>IDENTIFICATION</scope>
    <source>
        <strain evidence="1">subsp. vulgare</strain>
    </source>
</reference>
<dbReference type="AlphaFoldDB" id="A0A8I6YJT6"/>
<dbReference type="PANTHER" id="PTHR26379:SF453">
    <property type="entry name" value="MATH DOMAIN-CONTAINING PROTEIN"/>
    <property type="match status" value="1"/>
</dbReference>
<dbReference type="Proteomes" id="UP000011116">
    <property type="component" value="Chromosome 7H"/>
</dbReference>
<name>A0A8I6YJT6_HORVV</name>
<evidence type="ECO:0000313" key="2">
    <source>
        <dbReference type="Proteomes" id="UP000011116"/>
    </source>
</evidence>
<evidence type="ECO:0008006" key="3">
    <source>
        <dbReference type="Google" id="ProtNLM"/>
    </source>
</evidence>
<dbReference type="SMR" id="A0A8I6YJT6"/>
<evidence type="ECO:0000313" key="1">
    <source>
        <dbReference type="EnsemblPlants" id="HORVU.MOREX.r3.7HG0746300.1.CDS1"/>
    </source>
</evidence>
<dbReference type="EnsemblPlants" id="HORVU.MOREX.r3.7HG0746300.1">
    <property type="protein sequence ID" value="HORVU.MOREX.r3.7HG0746300.1.CDS1"/>
    <property type="gene ID" value="HORVU.MOREX.r3.7HG0746300"/>
</dbReference>